<dbReference type="Proteomes" id="UP001165060">
    <property type="component" value="Unassembled WGS sequence"/>
</dbReference>
<feature type="transmembrane region" description="Helical" evidence="2">
    <location>
        <begin position="218"/>
        <end position="240"/>
    </location>
</feature>
<evidence type="ECO:0000256" key="2">
    <source>
        <dbReference type="SAM" id="Phobius"/>
    </source>
</evidence>
<organism evidence="3 4">
    <name type="scientific">Tetraparma gracilis</name>
    <dbReference type="NCBI Taxonomy" id="2962635"/>
    <lineage>
        <taxon>Eukaryota</taxon>
        <taxon>Sar</taxon>
        <taxon>Stramenopiles</taxon>
        <taxon>Ochrophyta</taxon>
        <taxon>Bolidophyceae</taxon>
        <taxon>Parmales</taxon>
        <taxon>Triparmaceae</taxon>
        <taxon>Tetraparma</taxon>
    </lineage>
</organism>
<keyword evidence="2" id="KW-0472">Membrane</keyword>
<proteinExistence type="predicted"/>
<keyword evidence="4" id="KW-1185">Reference proteome</keyword>
<evidence type="ECO:0000256" key="1">
    <source>
        <dbReference type="SAM" id="MobiDB-lite"/>
    </source>
</evidence>
<feature type="transmembrane region" description="Helical" evidence="2">
    <location>
        <begin position="182"/>
        <end position="206"/>
    </location>
</feature>
<feature type="region of interest" description="Disordered" evidence="1">
    <location>
        <begin position="256"/>
        <end position="276"/>
    </location>
</feature>
<evidence type="ECO:0000313" key="4">
    <source>
        <dbReference type="Proteomes" id="UP001165060"/>
    </source>
</evidence>
<gene>
    <name evidence="3" type="ORF">TeGR_g14184</name>
</gene>
<reference evidence="3 4" key="1">
    <citation type="journal article" date="2023" name="Commun. Biol.">
        <title>Genome analysis of Parmales, the sister group of diatoms, reveals the evolutionary specialization of diatoms from phago-mixotrophs to photoautotrophs.</title>
        <authorList>
            <person name="Ban H."/>
            <person name="Sato S."/>
            <person name="Yoshikawa S."/>
            <person name="Yamada K."/>
            <person name="Nakamura Y."/>
            <person name="Ichinomiya M."/>
            <person name="Sato N."/>
            <person name="Blanc-Mathieu R."/>
            <person name="Endo H."/>
            <person name="Kuwata A."/>
            <person name="Ogata H."/>
        </authorList>
    </citation>
    <scope>NUCLEOTIDE SEQUENCE [LARGE SCALE GENOMIC DNA]</scope>
</reference>
<keyword evidence="2" id="KW-0812">Transmembrane</keyword>
<sequence>MSSPPAATYDVAHILGHCVAATFFLVLSAAQLRHYACSFPRSLTPEGSRSLKRRLGVTLLPPILLVSVLESVVGMIALGSARGLLLQSAHMSLYLAFGAAAFAAIHDARGELPSSSALAALSLAHFVGSVVWLAHGLMEKDDPKDTAYHALLALLNLLSSALAAGAFAALETLGGESAVAQVLVVGLPLSQLWQAAWLYSIAFFQFTPPGSALVDSPMLVASLFGCEASLVLTGAVAYAARSSGKVGEVGGGAELDRGEVEGGEGAFAPLPVDGSL</sequence>
<feature type="transmembrane region" description="Helical" evidence="2">
    <location>
        <begin position="84"/>
        <end position="105"/>
    </location>
</feature>
<evidence type="ECO:0000313" key="3">
    <source>
        <dbReference type="EMBL" id="GMI24896.1"/>
    </source>
</evidence>
<feature type="transmembrane region" description="Helical" evidence="2">
    <location>
        <begin position="147"/>
        <end position="170"/>
    </location>
</feature>
<comment type="caution">
    <text evidence="3">The sequence shown here is derived from an EMBL/GenBank/DDBJ whole genome shotgun (WGS) entry which is preliminary data.</text>
</comment>
<protein>
    <submittedName>
        <fullName evidence="3">Uncharacterized protein</fullName>
    </submittedName>
</protein>
<accession>A0ABQ6MF09</accession>
<feature type="transmembrane region" description="Helical" evidence="2">
    <location>
        <begin position="12"/>
        <end position="36"/>
    </location>
</feature>
<feature type="transmembrane region" description="Helical" evidence="2">
    <location>
        <begin position="57"/>
        <end position="78"/>
    </location>
</feature>
<dbReference type="EMBL" id="BRYB01001402">
    <property type="protein sequence ID" value="GMI24896.1"/>
    <property type="molecule type" value="Genomic_DNA"/>
</dbReference>
<feature type="transmembrane region" description="Helical" evidence="2">
    <location>
        <begin position="117"/>
        <end position="135"/>
    </location>
</feature>
<name>A0ABQ6MF09_9STRA</name>
<keyword evidence="2" id="KW-1133">Transmembrane helix</keyword>